<dbReference type="PANTHER" id="PTHR24321:SF8">
    <property type="entry name" value="ESTRADIOL 17-BETA-DEHYDROGENASE 8-RELATED"/>
    <property type="match status" value="1"/>
</dbReference>
<dbReference type="PANTHER" id="PTHR24321">
    <property type="entry name" value="DEHYDROGENASES, SHORT CHAIN"/>
    <property type="match status" value="1"/>
</dbReference>
<dbReference type="Proteomes" id="UP000019471">
    <property type="component" value="Unassembled WGS sequence"/>
</dbReference>
<dbReference type="Pfam" id="PF13561">
    <property type="entry name" value="adh_short_C2"/>
    <property type="match status" value="1"/>
</dbReference>
<evidence type="ECO:0000259" key="5">
    <source>
        <dbReference type="SMART" id="SM00822"/>
    </source>
</evidence>
<sequence length="253" mass="26339">MSRFQDKVALVTGGASGIGLAVSQTLVRDGAKVVIGDINIDLAKKSAAAIGSRAVAIEFDQGDAKSVESAVAFAEETFGGLDLAVNAAAIQGPLGKILEMDPKSIENVYRVNTCGIAYCLLYELAALKRRGGGAIVNIASISGMRPTPGLGVYSASKTAVISLTNVAAAEYGPDNIRVNAISPGYVDTPLLDQRLDRKWIASITPSRRCGQPQDLADAICFMLSDDARQISGTNLQVDGGLIASFSIVPPDPE</sequence>
<dbReference type="InterPro" id="IPR020904">
    <property type="entry name" value="Sc_DH/Rdtase_CS"/>
</dbReference>
<dbReference type="InterPro" id="IPR002347">
    <property type="entry name" value="SDR_fam"/>
</dbReference>
<dbReference type="AlphaFoldDB" id="W9W603"/>
<dbReference type="PRINTS" id="PR00081">
    <property type="entry name" value="GDHRDH"/>
</dbReference>
<keyword evidence="4" id="KW-0520">NAD</keyword>
<dbReference type="SMART" id="SM00822">
    <property type="entry name" value="PKS_KR"/>
    <property type="match status" value="1"/>
</dbReference>
<evidence type="ECO:0000256" key="2">
    <source>
        <dbReference type="ARBA" id="ARBA00022857"/>
    </source>
</evidence>
<dbReference type="STRING" id="1182543.W9W603"/>
<keyword evidence="3" id="KW-0560">Oxidoreductase</keyword>
<keyword evidence="7" id="KW-1185">Reference proteome</keyword>
<dbReference type="GeneID" id="19196383"/>
<dbReference type="HOGENOM" id="CLU_010194_1_0_1"/>
<dbReference type="SUPFAM" id="SSF51735">
    <property type="entry name" value="NAD(P)-binding Rossmann-fold domains"/>
    <property type="match status" value="1"/>
</dbReference>
<dbReference type="PROSITE" id="PS00061">
    <property type="entry name" value="ADH_SHORT"/>
    <property type="match status" value="1"/>
</dbReference>
<name>W9W603_9EURO</name>
<dbReference type="GO" id="GO:0016491">
    <property type="term" value="F:oxidoreductase activity"/>
    <property type="evidence" value="ECO:0007669"/>
    <property type="project" value="UniProtKB-KW"/>
</dbReference>
<feature type="domain" description="Ketoreductase" evidence="5">
    <location>
        <begin position="7"/>
        <end position="184"/>
    </location>
</feature>
<gene>
    <name evidence="6" type="ORF">A1O5_11694</name>
</gene>
<protein>
    <recommendedName>
        <fullName evidence="5">Ketoreductase domain-containing protein</fullName>
    </recommendedName>
</protein>
<dbReference type="FunFam" id="3.40.50.720:FF:000084">
    <property type="entry name" value="Short-chain dehydrogenase reductase"/>
    <property type="match status" value="1"/>
</dbReference>
<reference evidence="6 7" key="1">
    <citation type="submission" date="2013-03" db="EMBL/GenBank/DDBJ databases">
        <title>The Genome Sequence of Cladophialophora psammophila CBS 110553.</title>
        <authorList>
            <consortium name="The Broad Institute Genomics Platform"/>
            <person name="Cuomo C."/>
            <person name="de Hoog S."/>
            <person name="Gorbushina A."/>
            <person name="Walker B."/>
            <person name="Young S.K."/>
            <person name="Zeng Q."/>
            <person name="Gargeya S."/>
            <person name="Fitzgerald M."/>
            <person name="Haas B."/>
            <person name="Abouelleil A."/>
            <person name="Allen A.W."/>
            <person name="Alvarado L."/>
            <person name="Arachchi H.M."/>
            <person name="Berlin A.M."/>
            <person name="Chapman S.B."/>
            <person name="Gainer-Dewar J."/>
            <person name="Goldberg J."/>
            <person name="Griggs A."/>
            <person name="Gujja S."/>
            <person name="Hansen M."/>
            <person name="Howarth C."/>
            <person name="Imamovic A."/>
            <person name="Ireland A."/>
            <person name="Larimer J."/>
            <person name="McCowan C."/>
            <person name="Murphy C."/>
            <person name="Pearson M."/>
            <person name="Poon T.W."/>
            <person name="Priest M."/>
            <person name="Roberts A."/>
            <person name="Saif S."/>
            <person name="Shea T."/>
            <person name="Sisk P."/>
            <person name="Sykes S."/>
            <person name="Wortman J."/>
            <person name="Nusbaum C."/>
            <person name="Birren B."/>
        </authorList>
    </citation>
    <scope>NUCLEOTIDE SEQUENCE [LARGE SCALE GENOMIC DNA]</scope>
    <source>
        <strain evidence="6 7">CBS 110553</strain>
    </source>
</reference>
<dbReference type="InterPro" id="IPR057326">
    <property type="entry name" value="KR_dom"/>
</dbReference>
<dbReference type="Gene3D" id="3.40.50.720">
    <property type="entry name" value="NAD(P)-binding Rossmann-like Domain"/>
    <property type="match status" value="1"/>
</dbReference>
<evidence type="ECO:0000313" key="6">
    <source>
        <dbReference type="EMBL" id="EXJ63373.1"/>
    </source>
</evidence>
<comment type="caution">
    <text evidence="6">The sequence shown here is derived from an EMBL/GenBank/DDBJ whole genome shotgun (WGS) entry which is preliminary data.</text>
</comment>
<dbReference type="NCBIfam" id="NF005559">
    <property type="entry name" value="PRK07231.1"/>
    <property type="match status" value="1"/>
</dbReference>
<proteinExistence type="inferred from homology"/>
<dbReference type="PRINTS" id="PR00080">
    <property type="entry name" value="SDRFAMILY"/>
</dbReference>
<dbReference type="RefSeq" id="XP_007750456.1">
    <property type="nucleotide sequence ID" value="XM_007752266.1"/>
</dbReference>
<dbReference type="eggNOG" id="KOG0725">
    <property type="taxonomic scope" value="Eukaryota"/>
</dbReference>
<accession>W9W603</accession>
<keyword evidence="2" id="KW-0521">NADP</keyword>
<organism evidence="6 7">
    <name type="scientific">Cladophialophora psammophila CBS 110553</name>
    <dbReference type="NCBI Taxonomy" id="1182543"/>
    <lineage>
        <taxon>Eukaryota</taxon>
        <taxon>Fungi</taxon>
        <taxon>Dikarya</taxon>
        <taxon>Ascomycota</taxon>
        <taxon>Pezizomycotina</taxon>
        <taxon>Eurotiomycetes</taxon>
        <taxon>Chaetothyriomycetidae</taxon>
        <taxon>Chaetothyriales</taxon>
        <taxon>Herpotrichiellaceae</taxon>
        <taxon>Cladophialophora</taxon>
    </lineage>
</organism>
<evidence type="ECO:0000256" key="4">
    <source>
        <dbReference type="ARBA" id="ARBA00023027"/>
    </source>
</evidence>
<evidence type="ECO:0000256" key="3">
    <source>
        <dbReference type="ARBA" id="ARBA00023002"/>
    </source>
</evidence>
<dbReference type="InterPro" id="IPR036291">
    <property type="entry name" value="NAD(P)-bd_dom_sf"/>
</dbReference>
<evidence type="ECO:0000313" key="7">
    <source>
        <dbReference type="Proteomes" id="UP000019471"/>
    </source>
</evidence>
<dbReference type="CDD" id="cd05233">
    <property type="entry name" value="SDR_c"/>
    <property type="match status" value="1"/>
</dbReference>
<dbReference type="OrthoDB" id="1669814at2759"/>
<dbReference type="EMBL" id="AMGX01000027">
    <property type="protein sequence ID" value="EXJ63373.1"/>
    <property type="molecule type" value="Genomic_DNA"/>
</dbReference>
<evidence type="ECO:0000256" key="1">
    <source>
        <dbReference type="ARBA" id="ARBA00006484"/>
    </source>
</evidence>
<comment type="similarity">
    <text evidence="1">Belongs to the short-chain dehydrogenases/reductases (SDR) family.</text>
</comment>